<feature type="transmembrane region" description="Helical" evidence="6">
    <location>
        <begin position="246"/>
        <end position="267"/>
    </location>
</feature>
<evidence type="ECO:0000256" key="2">
    <source>
        <dbReference type="ARBA" id="ARBA00022448"/>
    </source>
</evidence>
<proteinExistence type="predicted"/>
<evidence type="ECO:0000256" key="3">
    <source>
        <dbReference type="ARBA" id="ARBA00022692"/>
    </source>
</evidence>
<comment type="caution">
    <text evidence="8">The sequence shown here is derived from an EMBL/GenBank/DDBJ whole genome shotgun (WGS) entry which is preliminary data.</text>
</comment>
<comment type="subcellular location">
    <subcellularLocation>
        <location evidence="1">Membrane</location>
        <topology evidence="1">Multi-pass membrane protein</topology>
    </subcellularLocation>
</comment>
<feature type="transmembrane region" description="Helical" evidence="6">
    <location>
        <begin position="7"/>
        <end position="27"/>
    </location>
</feature>
<name>A0A2P5EWM1_TREOI</name>
<feature type="transmembrane region" description="Helical" evidence="6">
    <location>
        <begin position="82"/>
        <end position="101"/>
    </location>
</feature>
<keyword evidence="3 6" id="KW-0812">Transmembrane</keyword>
<dbReference type="Gene3D" id="1.20.1250.20">
    <property type="entry name" value="MFS general substrate transporter like domains"/>
    <property type="match status" value="1"/>
</dbReference>
<keyword evidence="9" id="KW-1185">Reference proteome</keyword>
<protein>
    <submittedName>
        <fullName evidence="8">Tetracycline resistance protein/multidrug resistance protein</fullName>
    </submittedName>
</protein>
<feature type="transmembrane region" description="Helical" evidence="6">
    <location>
        <begin position="371"/>
        <end position="394"/>
    </location>
</feature>
<keyword evidence="4 6" id="KW-1133">Transmembrane helix</keyword>
<dbReference type="CDD" id="cd17330">
    <property type="entry name" value="MFS_SLC46_TetA_like"/>
    <property type="match status" value="1"/>
</dbReference>
<dbReference type="Pfam" id="PF07690">
    <property type="entry name" value="MFS_1"/>
    <property type="match status" value="1"/>
</dbReference>
<feature type="transmembrane region" description="Helical" evidence="6">
    <location>
        <begin position="332"/>
        <end position="351"/>
    </location>
</feature>
<evidence type="ECO:0000256" key="6">
    <source>
        <dbReference type="SAM" id="Phobius"/>
    </source>
</evidence>
<dbReference type="InterPro" id="IPR001958">
    <property type="entry name" value="Tet-R_TetA/multi-R_MdtG-like"/>
</dbReference>
<evidence type="ECO:0000259" key="7">
    <source>
        <dbReference type="PROSITE" id="PS50850"/>
    </source>
</evidence>
<feature type="transmembrane region" description="Helical" evidence="6">
    <location>
        <begin position="144"/>
        <end position="166"/>
    </location>
</feature>
<accession>A0A2P5EWM1</accession>
<dbReference type="PANTHER" id="PTHR23504:SF95">
    <property type="entry name" value="MAJOR FACILITATOR SUPERFAMILY PROTEIN"/>
    <property type="match status" value="1"/>
</dbReference>
<feature type="domain" description="Major facilitator superfamily (MFS) profile" evidence="7">
    <location>
        <begin position="8"/>
        <end position="429"/>
    </location>
</feature>
<keyword evidence="5 6" id="KW-0472">Membrane</keyword>
<feature type="transmembrane region" description="Helical" evidence="6">
    <location>
        <begin position="47"/>
        <end position="70"/>
    </location>
</feature>
<dbReference type="EMBL" id="JXTC01000088">
    <property type="protein sequence ID" value="PON89925.1"/>
    <property type="molecule type" value="Genomic_DNA"/>
</dbReference>
<evidence type="ECO:0000313" key="9">
    <source>
        <dbReference type="Proteomes" id="UP000237000"/>
    </source>
</evidence>
<dbReference type="InterPro" id="IPR020846">
    <property type="entry name" value="MFS_dom"/>
</dbReference>
<dbReference type="InterPro" id="IPR036259">
    <property type="entry name" value="MFS_trans_sf"/>
</dbReference>
<evidence type="ECO:0000256" key="5">
    <source>
        <dbReference type="ARBA" id="ARBA00023136"/>
    </source>
</evidence>
<dbReference type="InParanoid" id="A0A2P5EWM1"/>
<dbReference type="GO" id="GO:0016020">
    <property type="term" value="C:membrane"/>
    <property type="evidence" value="ECO:0007669"/>
    <property type="project" value="UniProtKB-SubCell"/>
</dbReference>
<dbReference type="PANTHER" id="PTHR23504">
    <property type="entry name" value="MAJOR FACILITATOR SUPERFAMILY DOMAIN-CONTAINING PROTEIN 10"/>
    <property type="match status" value="1"/>
</dbReference>
<dbReference type="AlphaFoldDB" id="A0A2P5EWM1"/>
<sequence length="443" mass="48126">MEKNKLTVLSHLFVTIFIYFFGNMTVLPSITDVTMSALCPGQDQCSFAIYLTGIQQAMIGLGMVVMTPLIGNLSDKYGRKSLLTLPLTLNIIPLVILAYSQETNFYYVYYVIRTLTAMVCDGSTNCLALAYVADNISEQGRASAFGVLSGVISAAYVCGTLAARFLPTGSTFQVAAVASMTAAVYMRIFLKESLPAEEDLMQPILKDEQDIERNGELPRKTRESKNLPKVEDLICLLKNSKTFSQAATVSFFLSLGEGGFQASLLYFLKARFHYNKNQFADIILISGVAGTISQLLFMPLIAPIVEEETLLSIGLFVGCVTTFIYSLSWSAWVPYAIAVFAIFAVFSYPTVRSIASKQVGPGEQGKAQGCISGLSSFASIISPLIFSPLTALFLSERAPFNFPGFSIMCIGLATTIAFIQSTLIKAVPPIPSQISCNNNLSED</sequence>
<dbReference type="Proteomes" id="UP000237000">
    <property type="component" value="Unassembled WGS sequence"/>
</dbReference>
<dbReference type="STRING" id="63057.A0A2P5EWM1"/>
<evidence type="ECO:0000313" key="8">
    <source>
        <dbReference type="EMBL" id="PON89925.1"/>
    </source>
</evidence>
<dbReference type="InterPro" id="IPR011701">
    <property type="entry name" value="MFS"/>
</dbReference>
<dbReference type="SUPFAM" id="SSF103473">
    <property type="entry name" value="MFS general substrate transporter"/>
    <property type="match status" value="1"/>
</dbReference>
<evidence type="ECO:0000256" key="1">
    <source>
        <dbReference type="ARBA" id="ARBA00004141"/>
    </source>
</evidence>
<evidence type="ECO:0000256" key="4">
    <source>
        <dbReference type="ARBA" id="ARBA00022989"/>
    </source>
</evidence>
<dbReference type="OrthoDB" id="419616at2759"/>
<dbReference type="GO" id="GO:0022857">
    <property type="term" value="F:transmembrane transporter activity"/>
    <property type="evidence" value="ECO:0007669"/>
    <property type="project" value="InterPro"/>
</dbReference>
<reference evidence="9" key="1">
    <citation type="submission" date="2016-06" db="EMBL/GenBank/DDBJ databases">
        <title>Parallel loss of symbiosis genes in relatives of nitrogen-fixing non-legume Parasponia.</title>
        <authorList>
            <person name="Van Velzen R."/>
            <person name="Holmer R."/>
            <person name="Bu F."/>
            <person name="Rutten L."/>
            <person name="Van Zeijl A."/>
            <person name="Liu W."/>
            <person name="Santuari L."/>
            <person name="Cao Q."/>
            <person name="Sharma T."/>
            <person name="Shen D."/>
            <person name="Roswanjaya Y."/>
            <person name="Wardhani T."/>
            <person name="Kalhor M.S."/>
            <person name="Jansen J."/>
            <person name="Van den Hoogen J."/>
            <person name="Gungor B."/>
            <person name="Hartog M."/>
            <person name="Hontelez J."/>
            <person name="Verver J."/>
            <person name="Yang W.-C."/>
            <person name="Schijlen E."/>
            <person name="Repin R."/>
            <person name="Schilthuizen M."/>
            <person name="Schranz E."/>
            <person name="Heidstra R."/>
            <person name="Miyata K."/>
            <person name="Fedorova E."/>
            <person name="Kohlen W."/>
            <person name="Bisseling T."/>
            <person name="Smit S."/>
            <person name="Geurts R."/>
        </authorList>
    </citation>
    <scope>NUCLEOTIDE SEQUENCE [LARGE SCALE GENOMIC DNA]</scope>
    <source>
        <strain evidence="9">cv. RG33-2</strain>
    </source>
</reference>
<feature type="transmembrane region" description="Helical" evidence="6">
    <location>
        <begin position="400"/>
        <end position="419"/>
    </location>
</feature>
<dbReference type="PROSITE" id="PS50850">
    <property type="entry name" value="MFS"/>
    <property type="match status" value="1"/>
</dbReference>
<feature type="transmembrane region" description="Helical" evidence="6">
    <location>
        <begin position="107"/>
        <end position="132"/>
    </location>
</feature>
<gene>
    <name evidence="8" type="ORF">TorRG33x02_142110</name>
</gene>
<feature type="transmembrane region" description="Helical" evidence="6">
    <location>
        <begin position="309"/>
        <end position="326"/>
    </location>
</feature>
<feature type="transmembrane region" description="Helical" evidence="6">
    <location>
        <begin position="279"/>
        <end position="297"/>
    </location>
</feature>
<organism evidence="8 9">
    <name type="scientific">Trema orientale</name>
    <name type="common">Charcoal tree</name>
    <name type="synonym">Celtis orientalis</name>
    <dbReference type="NCBI Taxonomy" id="63057"/>
    <lineage>
        <taxon>Eukaryota</taxon>
        <taxon>Viridiplantae</taxon>
        <taxon>Streptophyta</taxon>
        <taxon>Embryophyta</taxon>
        <taxon>Tracheophyta</taxon>
        <taxon>Spermatophyta</taxon>
        <taxon>Magnoliopsida</taxon>
        <taxon>eudicotyledons</taxon>
        <taxon>Gunneridae</taxon>
        <taxon>Pentapetalae</taxon>
        <taxon>rosids</taxon>
        <taxon>fabids</taxon>
        <taxon>Rosales</taxon>
        <taxon>Cannabaceae</taxon>
        <taxon>Trema</taxon>
    </lineage>
</organism>
<dbReference type="PRINTS" id="PR01035">
    <property type="entry name" value="TCRTETA"/>
</dbReference>
<keyword evidence="2" id="KW-0813">Transport</keyword>